<reference evidence="2 3" key="1">
    <citation type="submission" date="2018-06" db="EMBL/GenBank/DDBJ databases">
        <title>Comparative genomics reveals the genomic features of Rhizophagus irregularis, R. cerebriforme, R. diaphanum and Gigaspora rosea, and their symbiotic lifestyle signature.</title>
        <authorList>
            <person name="Morin E."/>
            <person name="San Clemente H."/>
            <person name="Chen E.C.H."/>
            <person name="De La Providencia I."/>
            <person name="Hainaut M."/>
            <person name="Kuo A."/>
            <person name="Kohler A."/>
            <person name="Murat C."/>
            <person name="Tang N."/>
            <person name="Roy S."/>
            <person name="Loubradou J."/>
            <person name="Henrissat B."/>
            <person name="Grigoriev I.V."/>
            <person name="Corradi N."/>
            <person name="Roux C."/>
            <person name="Martin F.M."/>
        </authorList>
    </citation>
    <scope>NUCLEOTIDE SEQUENCE [LARGE SCALE GENOMIC DNA]</scope>
    <source>
        <strain evidence="2 3">DAOM 194757</strain>
    </source>
</reference>
<accession>A0A397W2L0</accession>
<feature type="compositionally biased region" description="Basic and acidic residues" evidence="1">
    <location>
        <begin position="540"/>
        <end position="554"/>
    </location>
</feature>
<dbReference type="AlphaFoldDB" id="A0A397W2L0"/>
<sequence length="596" mass="68017">MDISPLEEGTASEETIELSEPSGSQEQGAQSQETPLNPQIKAYLDTIIQNTAASLAQSMRQYMDQQFETMNRRLIIEADVGARNNEKQEKSGVIKYKATSRKFPTIDYSEIKQMPSVQGLSNQKAIETKQIRLWWIWKSLAFGLLTNIQEFSHKNMIDNVKHMSEDTILQTTDGSAISIGKPVWGYDEDRRIALIMNRDIMLFDRNIEAEGKNFDAFTAKKLRNEGWRPGWADTTWYDSKEICLNWNKKSCTEDKACNERIKDAAHISDQTGIARGTVQSVEGNNSKYGAQPTVRLPNNRSYTAQKQPTIRRRSQNYGTIKPKYFNATTSINKIAFEYLTRDHPNREFVQYLRNGIKHGFRFNFNGKHTMTVQENLKLIEIAPEAFEGYIMKEIKDTNPKAYGVISHLSALCGTSVNDGIDIIEFATKYENLNHAIGWIMQYGAGCLLSKVDIQDAYRILLVHPVDQTLQGLQYNSNIYFDKSLAFGNRASGGRPRIKSVLTHIGNIKRPLQIVKVRRPVHRTYISQHSDKHHQPVSIDSRGEERENPKHANRVEREEMVLPKRVAIINRFNDVHLSSRTPGQAVCATVYQGARRQ</sequence>
<evidence type="ECO:0000313" key="3">
    <source>
        <dbReference type="Proteomes" id="UP000266673"/>
    </source>
</evidence>
<dbReference type="OrthoDB" id="2355984at2759"/>
<evidence type="ECO:0000313" key="2">
    <source>
        <dbReference type="EMBL" id="RIB27817.1"/>
    </source>
</evidence>
<feature type="region of interest" description="Disordered" evidence="1">
    <location>
        <begin position="524"/>
        <end position="554"/>
    </location>
</feature>
<feature type="compositionally biased region" description="Low complexity" evidence="1">
    <location>
        <begin position="19"/>
        <end position="33"/>
    </location>
</feature>
<proteinExistence type="predicted"/>
<feature type="region of interest" description="Disordered" evidence="1">
    <location>
        <begin position="1"/>
        <end position="34"/>
    </location>
</feature>
<protein>
    <submittedName>
        <fullName evidence="2">Uncharacterized protein</fullName>
    </submittedName>
</protein>
<dbReference type="Proteomes" id="UP000266673">
    <property type="component" value="Unassembled WGS sequence"/>
</dbReference>
<organism evidence="2 3">
    <name type="scientific">Gigaspora rosea</name>
    <dbReference type="NCBI Taxonomy" id="44941"/>
    <lineage>
        <taxon>Eukaryota</taxon>
        <taxon>Fungi</taxon>
        <taxon>Fungi incertae sedis</taxon>
        <taxon>Mucoromycota</taxon>
        <taxon>Glomeromycotina</taxon>
        <taxon>Glomeromycetes</taxon>
        <taxon>Diversisporales</taxon>
        <taxon>Gigasporaceae</taxon>
        <taxon>Gigaspora</taxon>
    </lineage>
</organism>
<dbReference type="EMBL" id="QKWP01000086">
    <property type="protein sequence ID" value="RIB27817.1"/>
    <property type="molecule type" value="Genomic_DNA"/>
</dbReference>
<gene>
    <name evidence="2" type="ORF">C2G38_2159543</name>
</gene>
<keyword evidence="3" id="KW-1185">Reference proteome</keyword>
<comment type="caution">
    <text evidence="2">The sequence shown here is derived from an EMBL/GenBank/DDBJ whole genome shotgun (WGS) entry which is preliminary data.</text>
</comment>
<name>A0A397W2L0_9GLOM</name>
<evidence type="ECO:0000256" key="1">
    <source>
        <dbReference type="SAM" id="MobiDB-lite"/>
    </source>
</evidence>